<dbReference type="PROSITE" id="PS00041">
    <property type="entry name" value="HTH_ARAC_FAMILY_1"/>
    <property type="match status" value="1"/>
</dbReference>
<proteinExistence type="predicted"/>
<feature type="domain" description="HTH araC/xylS-type" evidence="14">
    <location>
        <begin position="93"/>
        <end position="191"/>
    </location>
</feature>
<dbReference type="GO" id="GO:0008168">
    <property type="term" value="F:methyltransferase activity"/>
    <property type="evidence" value="ECO:0007669"/>
    <property type="project" value="UniProtKB-KW"/>
</dbReference>
<dbReference type="Pfam" id="PF06029">
    <property type="entry name" value="AlkA_N"/>
    <property type="match status" value="1"/>
</dbReference>
<evidence type="ECO:0000256" key="8">
    <source>
        <dbReference type="ARBA" id="ARBA00022833"/>
    </source>
</evidence>
<dbReference type="InterPro" id="IPR009057">
    <property type="entry name" value="Homeodomain-like_sf"/>
</dbReference>
<dbReference type="SMART" id="SM00342">
    <property type="entry name" value="HTH_ARAC"/>
    <property type="match status" value="1"/>
</dbReference>
<evidence type="ECO:0000313" key="15">
    <source>
        <dbReference type="EMBL" id="SHI11280.1"/>
    </source>
</evidence>
<evidence type="ECO:0000256" key="6">
    <source>
        <dbReference type="ARBA" id="ARBA00022723"/>
    </source>
</evidence>
<dbReference type="InterPro" id="IPR010316">
    <property type="entry name" value="AlkA_N"/>
</dbReference>
<dbReference type="InterPro" id="IPR004026">
    <property type="entry name" value="Ada_DNA_repair_Zn-bd"/>
</dbReference>
<evidence type="ECO:0000256" key="13">
    <source>
        <dbReference type="ARBA" id="ARBA00023204"/>
    </source>
</evidence>
<keyword evidence="12" id="KW-0804">Transcription</keyword>
<dbReference type="InterPro" id="IPR035451">
    <property type="entry name" value="Ada-like_dom_sf"/>
</dbReference>
<dbReference type="EC" id="3.2.2.21" evidence="3"/>
<dbReference type="Proteomes" id="UP000189796">
    <property type="component" value="Chromosome I"/>
</dbReference>
<dbReference type="GO" id="GO:0008270">
    <property type="term" value="F:zinc ion binding"/>
    <property type="evidence" value="ECO:0007669"/>
    <property type="project" value="InterPro"/>
</dbReference>
<dbReference type="Pfam" id="PF12833">
    <property type="entry name" value="HTH_18"/>
    <property type="match status" value="1"/>
</dbReference>
<dbReference type="GO" id="GO:0006285">
    <property type="term" value="P:base-excision repair, AP site formation"/>
    <property type="evidence" value="ECO:0007669"/>
    <property type="project" value="TreeGrafter"/>
</dbReference>
<dbReference type="InterPro" id="IPR011257">
    <property type="entry name" value="DNA_glycosylase"/>
</dbReference>
<evidence type="ECO:0000256" key="3">
    <source>
        <dbReference type="ARBA" id="ARBA00012000"/>
    </source>
</evidence>
<accession>A0A1M5YGU9</accession>
<dbReference type="RefSeq" id="WP_338065072.1">
    <property type="nucleotide sequence ID" value="NZ_LT670817.1"/>
</dbReference>
<dbReference type="Gene3D" id="3.30.310.20">
    <property type="entry name" value="DNA-3-methyladenine glycosylase AlkA, N-terminal domain"/>
    <property type="match status" value="1"/>
</dbReference>
<dbReference type="GO" id="GO:0043916">
    <property type="term" value="F:DNA-7-methylguanine glycosylase activity"/>
    <property type="evidence" value="ECO:0007669"/>
    <property type="project" value="TreeGrafter"/>
</dbReference>
<dbReference type="FunFam" id="3.40.10.10:FF:000001">
    <property type="entry name" value="DNA-3-methyladenine glycosylase 2"/>
    <property type="match status" value="1"/>
</dbReference>
<keyword evidence="8" id="KW-0862">Zinc</keyword>
<dbReference type="SUPFAM" id="SSF57884">
    <property type="entry name" value="Ada DNA repair protein, N-terminal domain (N-Ada 10)"/>
    <property type="match status" value="1"/>
</dbReference>
<dbReference type="Pfam" id="PF00730">
    <property type="entry name" value="HhH-GPD"/>
    <property type="match status" value="1"/>
</dbReference>
<dbReference type="InterPro" id="IPR018062">
    <property type="entry name" value="HTH_AraC-typ_CS"/>
</dbReference>
<evidence type="ECO:0000256" key="9">
    <source>
        <dbReference type="ARBA" id="ARBA00023015"/>
    </source>
</evidence>
<dbReference type="GO" id="GO:0032259">
    <property type="term" value="P:methylation"/>
    <property type="evidence" value="ECO:0007669"/>
    <property type="project" value="UniProtKB-KW"/>
</dbReference>
<protein>
    <recommendedName>
        <fullName evidence="3">DNA-3-methyladenine glycosylase II</fullName>
        <ecNumber evidence="3">3.2.2.21</ecNumber>
    </recommendedName>
</protein>
<evidence type="ECO:0000256" key="10">
    <source>
        <dbReference type="ARBA" id="ARBA00023125"/>
    </source>
</evidence>
<dbReference type="InterPro" id="IPR037046">
    <property type="entry name" value="AlkA_N_sf"/>
</dbReference>
<dbReference type="PROSITE" id="PS01124">
    <property type="entry name" value="HTH_ARAC_FAMILY_2"/>
    <property type="match status" value="1"/>
</dbReference>
<dbReference type="InterPro" id="IPR003265">
    <property type="entry name" value="HhH-GPD_domain"/>
</dbReference>
<evidence type="ECO:0000256" key="7">
    <source>
        <dbReference type="ARBA" id="ARBA00022763"/>
    </source>
</evidence>
<evidence type="ECO:0000256" key="12">
    <source>
        <dbReference type="ARBA" id="ARBA00023163"/>
    </source>
</evidence>
<evidence type="ECO:0000256" key="5">
    <source>
        <dbReference type="ARBA" id="ARBA00022679"/>
    </source>
</evidence>
<dbReference type="SUPFAM" id="SSF46689">
    <property type="entry name" value="Homeodomain-like"/>
    <property type="match status" value="1"/>
</dbReference>
<evidence type="ECO:0000256" key="4">
    <source>
        <dbReference type="ARBA" id="ARBA00022603"/>
    </source>
</evidence>
<name>A0A1M5YGU9_9BRAD</name>
<dbReference type="GO" id="GO:0006307">
    <property type="term" value="P:DNA alkylation repair"/>
    <property type="evidence" value="ECO:0007669"/>
    <property type="project" value="TreeGrafter"/>
</dbReference>
<gene>
    <name evidence="15" type="ORF">SAMN05443248_8303</name>
</gene>
<dbReference type="Gene3D" id="3.40.10.10">
    <property type="entry name" value="DNA Methylphosphotriester Repair Domain"/>
    <property type="match status" value="1"/>
</dbReference>
<keyword evidence="5" id="KW-0808">Transferase</keyword>
<dbReference type="GO" id="GO:0032993">
    <property type="term" value="C:protein-DNA complex"/>
    <property type="evidence" value="ECO:0007669"/>
    <property type="project" value="TreeGrafter"/>
</dbReference>
<dbReference type="InterPro" id="IPR018060">
    <property type="entry name" value="HTH_AraC"/>
</dbReference>
<dbReference type="AlphaFoldDB" id="A0A1M5YGU9"/>
<dbReference type="GO" id="GO:0003700">
    <property type="term" value="F:DNA-binding transcription factor activity"/>
    <property type="evidence" value="ECO:0007669"/>
    <property type="project" value="InterPro"/>
</dbReference>
<keyword evidence="10" id="KW-0238">DNA-binding</keyword>
<comment type="catalytic activity">
    <reaction evidence="1">
        <text>Hydrolysis of alkylated DNA, releasing 3-methyladenine, 3-methylguanine, 7-methylguanine and 7-methyladenine.</text>
        <dbReference type="EC" id="3.2.2.21"/>
    </reaction>
</comment>
<dbReference type="SUPFAM" id="SSF55945">
    <property type="entry name" value="TATA-box binding protein-like"/>
    <property type="match status" value="1"/>
</dbReference>
<dbReference type="InterPro" id="IPR051912">
    <property type="entry name" value="Alkylbase_DNA_Glycosylase/TA"/>
</dbReference>
<keyword evidence="9" id="KW-0805">Transcription regulation</keyword>
<dbReference type="GO" id="GO:0043565">
    <property type="term" value="F:sequence-specific DNA binding"/>
    <property type="evidence" value="ECO:0007669"/>
    <property type="project" value="InterPro"/>
</dbReference>
<dbReference type="InterPro" id="IPR023170">
    <property type="entry name" value="HhH_base_excis_C"/>
</dbReference>
<dbReference type="SUPFAM" id="SSF48150">
    <property type="entry name" value="DNA-glycosylase"/>
    <property type="match status" value="1"/>
</dbReference>
<organism evidence="15 16">
    <name type="scientific">Bradyrhizobium erythrophlei</name>
    <dbReference type="NCBI Taxonomy" id="1437360"/>
    <lineage>
        <taxon>Bacteria</taxon>
        <taxon>Pseudomonadati</taxon>
        <taxon>Pseudomonadota</taxon>
        <taxon>Alphaproteobacteria</taxon>
        <taxon>Hyphomicrobiales</taxon>
        <taxon>Nitrobacteraceae</taxon>
        <taxon>Bradyrhizobium</taxon>
    </lineage>
</organism>
<evidence type="ECO:0000256" key="1">
    <source>
        <dbReference type="ARBA" id="ARBA00000086"/>
    </source>
</evidence>
<dbReference type="Gene3D" id="1.10.10.60">
    <property type="entry name" value="Homeodomain-like"/>
    <property type="match status" value="1"/>
</dbReference>
<keyword evidence="6" id="KW-0479">Metal-binding</keyword>
<reference evidence="15 16" key="1">
    <citation type="submission" date="2016-11" db="EMBL/GenBank/DDBJ databases">
        <authorList>
            <person name="Jaros S."/>
            <person name="Januszkiewicz K."/>
            <person name="Wedrychowicz H."/>
        </authorList>
    </citation>
    <scope>NUCLEOTIDE SEQUENCE [LARGE SCALE GENOMIC DNA]</scope>
    <source>
        <strain evidence="15 16">GAS138</strain>
    </source>
</reference>
<dbReference type="GO" id="GO:0032131">
    <property type="term" value="F:alkylated DNA binding"/>
    <property type="evidence" value="ECO:0007669"/>
    <property type="project" value="TreeGrafter"/>
</dbReference>
<keyword evidence="11" id="KW-0010">Activator</keyword>
<dbReference type="PANTHER" id="PTHR43003">
    <property type="entry name" value="DNA-3-METHYLADENINE GLYCOSYLASE"/>
    <property type="match status" value="1"/>
</dbReference>
<keyword evidence="7" id="KW-0227">DNA damage</keyword>
<dbReference type="Pfam" id="PF02805">
    <property type="entry name" value="Ada_Zn_binding"/>
    <property type="match status" value="1"/>
</dbReference>
<evidence type="ECO:0000259" key="14">
    <source>
        <dbReference type="PROSITE" id="PS01124"/>
    </source>
</evidence>
<dbReference type="Gene3D" id="1.10.340.30">
    <property type="entry name" value="Hypothetical protein, domain 2"/>
    <property type="match status" value="1"/>
</dbReference>
<evidence type="ECO:0000256" key="11">
    <source>
        <dbReference type="ARBA" id="ARBA00023159"/>
    </source>
</evidence>
<dbReference type="EMBL" id="LT670817">
    <property type="protein sequence ID" value="SHI11280.1"/>
    <property type="molecule type" value="Genomic_DNA"/>
</dbReference>
<evidence type="ECO:0000313" key="16">
    <source>
        <dbReference type="Proteomes" id="UP000189796"/>
    </source>
</evidence>
<dbReference type="Gene3D" id="1.10.1670.10">
    <property type="entry name" value="Helix-hairpin-Helix base-excision DNA repair enzymes (C-terminal)"/>
    <property type="match status" value="1"/>
</dbReference>
<dbReference type="SMART" id="SM01009">
    <property type="entry name" value="AlkA_N"/>
    <property type="match status" value="1"/>
</dbReference>
<dbReference type="PANTHER" id="PTHR43003:SF13">
    <property type="entry name" value="DNA-3-METHYLADENINE GLYCOSYLASE 2"/>
    <property type="match status" value="1"/>
</dbReference>
<dbReference type="CDD" id="cd00056">
    <property type="entry name" value="ENDO3c"/>
    <property type="match status" value="1"/>
</dbReference>
<keyword evidence="4" id="KW-0489">Methyltransferase</keyword>
<comment type="cofactor">
    <cofactor evidence="2">
        <name>Zn(2+)</name>
        <dbReference type="ChEBI" id="CHEBI:29105"/>
    </cofactor>
</comment>
<dbReference type="GO" id="GO:0008725">
    <property type="term" value="F:DNA-3-methyladenine glycosylase activity"/>
    <property type="evidence" value="ECO:0007669"/>
    <property type="project" value="TreeGrafter"/>
</dbReference>
<dbReference type="GO" id="GO:0005737">
    <property type="term" value="C:cytoplasm"/>
    <property type="evidence" value="ECO:0007669"/>
    <property type="project" value="TreeGrafter"/>
</dbReference>
<evidence type="ECO:0000256" key="2">
    <source>
        <dbReference type="ARBA" id="ARBA00001947"/>
    </source>
</evidence>
<sequence length="504" mass="54508">MDDDFVMDMDRIACYRAISTRDARFDGRLFVGVKTTGIYCRPICPARTPKFENVSFYPSAAAAQQAGFRPCLRCRPETSPDLAFWRGTTNTVSRALALIESGGLDEADVEGLANRLGVGARQLRRLFSQHVGASPIAVAQTRRVLLAKQLIHETSLPMAEVALAAGFNSVRRFNETFLDLFGRAPATLRRIRDKTRREAGALSVRLAYRPPYDWDAMVSFLAARAIPGVEAVSGSIYRRTIAIGGACGMISVAPADRNRVDVSVRFPDMAALPQIIARVRRVFDLAADPDMIGEHLSLDPVLAPLVAARPGLRVPGAWDGFELAVRAIFGQQITVPAATKLLGKLVQAHGAPIPAAVRDVEGLGHLFPSPARLASADILALGMPNARAMAVTSLAQAIAADPAIFSRGASLEDAIAKLRSLPGIGEWTAQYIAMRELREPDAFPAAEIGLMRAMAAADGRRPSPSQLLSRAERWRPWRAYAALHLWAASIQPIASGKIHEREAA</sequence>
<dbReference type="SMART" id="SM00478">
    <property type="entry name" value="ENDO3c"/>
    <property type="match status" value="1"/>
</dbReference>
<keyword evidence="13" id="KW-0234">DNA repair</keyword>